<keyword evidence="2 3" id="KW-0539">Nucleus</keyword>
<accession>A0AAD8HH79</accession>
<evidence type="ECO:0000256" key="4">
    <source>
        <dbReference type="SAM" id="Coils"/>
    </source>
</evidence>
<evidence type="ECO:0000256" key="3">
    <source>
        <dbReference type="PROSITE-ProRule" id="PRU00810"/>
    </source>
</evidence>
<reference evidence="5" key="1">
    <citation type="submission" date="2023-02" db="EMBL/GenBank/DDBJ databases">
        <title>Genome of toxic invasive species Heracleum sosnowskyi carries increased number of genes despite the absence of recent whole-genome duplications.</title>
        <authorList>
            <person name="Schelkunov M."/>
            <person name="Shtratnikova V."/>
            <person name="Makarenko M."/>
            <person name="Klepikova A."/>
            <person name="Omelchenko D."/>
            <person name="Novikova G."/>
            <person name="Obukhova E."/>
            <person name="Bogdanov V."/>
            <person name="Penin A."/>
            <person name="Logacheva M."/>
        </authorList>
    </citation>
    <scope>NUCLEOTIDE SEQUENCE</scope>
    <source>
        <strain evidence="5">Hsosn_3</strain>
        <tissue evidence="5">Leaf</tissue>
    </source>
</reference>
<reference evidence="5" key="2">
    <citation type="submission" date="2023-05" db="EMBL/GenBank/DDBJ databases">
        <authorList>
            <person name="Schelkunov M.I."/>
        </authorList>
    </citation>
    <scope>NUCLEOTIDE SEQUENCE</scope>
    <source>
        <strain evidence="5">Hsosn_3</strain>
        <tissue evidence="5">Leaf</tissue>
    </source>
</reference>
<dbReference type="PANTHER" id="PTHR12346">
    <property type="entry name" value="SIN3B-RELATED"/>
    <property type="match status" value="1"/>
</dbReference>
<sequence>MLKSSSQHVWFFKYSGAAMKSIQEKAVEFICTVKQRFIDQPSKFKEFAKIITSVKVERDHTHLISKLESFFANDHPDLLLGLDEFLPKKDHPPKKKQCVRKHAWLLRESPSVLFDKIRDRCIEKNDEEFSVLMEFARTVLSYHEKKITFYEADTIFKKLFKDDPDLFIESNCVLAQSLEKPSRINEWKGEKVSDNGCSLYEKTMDVKEFYLFEMGLAFSRLESTIKKLEKDPESLEGDLTALDFRCIKKLYDDSDDHHDGLGDEMIEILKSDSAGRVAARVLVLERLRQKKRQLEEQKLHLDGIWNEIFQDIREKGRVRHHREFLRNAKKASINGFGVKQQ</sequence>
<proteinExistence type="predicted"/>
<dbReference type="PROSITE" id="PS51477">
    <property type="entry name" value="PAH"/>
    <property type="match status" value="1"/>
</dbReference>
<dbReference type="GO" id="GO:0003714">
    <property type="term" value="F:transcription corepressor activity"/>
    <property type="evidence" value="ECO:0007669"/>
    <property type="project" value="InterPro"/>
</dbReference>
<dbReference type="InterPro" id="IPR003822">
    <property type="entry name" value="PAH"/>
</dbReference>
<dbReference type="Pfam" id="PF02671">
    <property type="entry name" value="PAH"/>
    <property type="match status" value="1"/>
</dbReference>
<evidence type="ECO:0000313" key="5">
    <source>
        <dbReference type="EMBL" id="KAK1367146.1"/>
    </source>
</evidence>
<dbReference type="EMBL" id="JAUIZM010000009">
    <property type="protein sequence ID" value="KAK1367146.1"/>
    <property type="molecule type" value="Genomic_DNA"/>
</dbReference>
<protein>
    <submittedName>
        <fullName evidence="5">Uncharacterized protein</fullName>
    </submittedName>
</protein>
<dbReference type="Gene3D" id="1.20.1160.11">
    <property type="entry name" value="Paired amphipathic helix"/>
    <property type="match status" value="1"/>
</dbReference>
<feature type="coiled-coil region" evidence="4">
    <location>
        <begin position="277"/>
        <end position="304"/>
    </location>
</feature>
<gene>
    <name evidence="5" type="ORF">POM88_042707</name>
</gene>
<name>A0AAD8HH79_9APIA</name>
<keyword evidence="6" id="KW-1185">Reference proteome</keyword>
<evidence type="ECO:0000256" key="2">
    <source>
        <dbReference type="ARBA" id="ARBA00023242"/>
    </source>
</evidence>
<dbReference type="GO" id="GO:0005634">
    <property type="term" value="C:nucleus"/>
    <property type="evidence" value="ECO:0007669"/>
    <property type="project" value="UniProtKB-SubCell"/>
</dbReference>
<dbReference type="SUPFAM" id="SSF47762">
    <property type="entry name" value="PAH2 domain"/>
    <property type="match status" value="1"/>
</dbReference>
<organism evidence="5 6">
    <name type="scientific">Heracleum sosnowskyi</name>
    <dbReference type="NCBI Taxonomy" id="360622"/>
    <lineage>
        <taxon>Eukaryota</taxon>
        <taxon>Viridiplantae</taxon>
        <taxon>Streptophyta</taxon>
        <taxon>Embryophyta</taxon>
        <taxon>Tracheophyta</taxon>
        <taxon>Spermatophyta</taxon>
        <taxon>Magnoliopsida</taxon>
        <taxon>eudicotyledons</taxon>
        <taxon>Gunneridae</taxon>
        <taxon>Pentapetalae</taxon>
        <taxon>asterids</taxon>
        <taxon>campanulids</taxon>
        <taxon>Apiales</taxon>
        <taxon>Apiaceae</taxon>
        <taxon>Apioideae</taxon>
        <taxon>apioid superclade</taxon>
        <taxon>Tordylieae</taxon>
        <taxon>Tordyliinae</taxon>
        <taxon>Heracleum</taxon>
    </lineage>
</organism>
<dbReference type="InterPro" id="IPR039774">
    <property type="entry name" value="Sin3-like"/>
</dbReference>
<comment type="subcellular location">
    <subcellularLocation>
        <location evidence="1 3">Nucleus</location>
    </subcellularLocation>
</comment>
<dbReference type="InterPro" id="IPR036600">
    <property type="entry name" value="PAH_sf"/>
</dbReference>
<dbReference type="Proteomes" id="UP001237642">
    <property type="component" value="Unassembled WGS sequence"/>
</dbReference>
<evidence type="ECO:0000256" key="1">
    <source>
        <dbReference type="ARBA" id="ARBA00004123"/>
    </source>
</evidence>
<evidence type="ECO:0000313" key="6">
    <source>
        <dbReference type="Proteomes" id="UP001237642"/>
    </source>
</evidence>
<comment type="caution">
    <text evidence="5">The sequence shown here is derived from an EMBL/GenBank/DDBJ whole genome shotgun (WGS) entry which is preliminary data.</text>
</comment>
<keyword evidence="4" id="KW-0175">Coiled coil</keyword>
<dbReference type="AlphaFoldDB" id="A0AAD8HH79"/>